<dbReference type="EMBL" id="SOFS01000012">
    <property type="protein sequence ID" value="TFC22671.1"/>
    <property type="molecule type" value="Genomic_DNA"/>
</dbReference>
<accession>A0ABY2IQQ4</accession>
<feature type="compositionally biased region" description="Polar residues" evidence="1">
    <location>
        <begin position="204"/>
        <end position="217"/>
    </location>
</feature>
<sequence length="344" mass="34733">MHAPLQLRRRFPIVGGALIVALLAGIWATDTAAIASAAQMQTAETAYSEALSTVLAARTTAVTQVTAARADLTTATGSLASSAGKVLSPDAPNALSAAVAAAEPLVANAEGALATGASALTLILTTPKDSPAAYEAGKAALQQLHPTGVNVDLETPTQAITVAIRAWQDDHDRQVAAQAAAAAKATAAVQAAAAKAAARKAATNTSTTPSGAATQRTLIGPGPSLAAPRSPVVAQTTWHVWTTGKQAEVDMCKGAVDVTDWYGGKPVVLEHWGCGGSAFPQTSGATVTLTGLHAGTWRVDGIVATLSFGVENTGSIPDGHELIFQTCNNNDSATMIFIALTKVG</sequence>
<keyword evidence="3" id="KW-1185">Reference proteome</keyword>
<evidence type="ECO:0000313" key="3">
    <source>
        <dbReference type="Proteomes" id="UP000297604"/>
    </source>
</evidence>
<dbReference type="Proteomes" id="UP000297604">
    <property type="component" value="Unassembled WGS sequence"/>
</dbReference>
<gene>
    <name evidence="2" type="ORF">E3O46_04335</name>
</gene>
<proteinExistence type="predicted"/>
<reference evidence="2 3" key="1">
    <citation type="submission" date="2019-03" db="EMBL/GenBank/DDBJ databases">
        <title>Genomics of glacier-inhabiting Cryobacterium strains.</title>
        <authorList>
            <person name="Liu Q."/>
            <person name="Xin Y.-H."/>
        </authorList>
    </citation>
    <scope>NUCLEOTIDE SEQUENCE [LARGE SCALE GENOMIC DNA]</scope>
    <source>
        <strain evidence="2 3">MDB1-5</strain>
    </source>
</reference>
<name>A0ABY2IQQ4_9MICO</name>
<organism evidence="2 3">
    <name type="scientific">Cryobacterium glucosi</name>
    <dbReference type="NCBI Taxonomy" id="1259175"/>
    <lineage>
        <taxon>Bacteria</taxon>
        <taxon>Bacillati</taxon>
        <taxon>Actinomycetota</taxon>
        <taxon>Actinomycetes</taxon>
        <taxon>Micrococcales</taxon>
        <taxon>Microbacteriaceae</taxon>
        <taxon>Cryobacterium</taxon>
    </lineage>
</organism>
<evidence type="ECO:0000313" key="2">
    <source>
        <dbReference type="EMBL" id="TFC22671.1"/>
    </source>
</evidence>
<comment type="caution">
    <text evidence="2">The sequence shown here is derived from an EMBL/GenBank/DDBJ whole genome shotgun (WGS) entry which is preliminary data.</text>
</comment>
<evidence type="ECO:0000256" key="1">
    <source>
        <dbReference type="SAM" id="MobiDB-lite"/>
    </source>
</evidence>
<protein>
    <submittedName>
        <fullName evidence="2">Uncharacterized protein</fullName>
    </submittedName>
</protein>
<feature type="region of interest" description="Disordered" evidence="1">
    <location>
        <begin position="200"/>
        <end position="227"/>
    </location>
</feature>
<dbReference type="RefSeq" id="WP_134449428.1">
    <property type="nucleotide sequence ID" value="NZ_SOFS01000012.1"/>
</dbReference>